<evidence type="ECO:0000256" key="1">
    <source>
        <dbReference type="SAM" id="Phobius"/>
    </source>
</evidence>
<proteinExistence type="predicted"/>
<dbReference type="Proteomes" id="UP000000392">
    <property type="component" value="Chromosome"/>
</dbReference>
<protein>
    <recommendedName>
        <fullName evidence="4">DUF4760 domain-containing protein</fullName>
    </recommendedName>
</protein>
<dbReference type="AlphaFoldDB" id="A0AAN0UCX2"/>
<dbReference type="KEGG" id="acd:AOLE_07960"/>
<keyword evidence="1" id="KW-0812">Transmembrane</keyword>
<sequence>MSHKFELIVKLFLSYFFLLLLCFLFYALIVLPVTEAEKVNAIIGLFGWSATIYAPIAAYILLDNWKAQNHYIVKINILIEMLDTIESFSKSITTLRNTDIYDPLFENNIDFNSDLNKLQFDLHDYYQVIRDHLSKLEILENKIKLIQNKNINNPVFGDSLSHAKELAMNLYIDIIYIYTLCFKHKKEIYDRGERPKTFYVKYKHEDLKRFINLSYMNELNLGNKLNYKFSERQTRVIEELNCKIMTFRNTLD</sequence>
<dbReference type="GeneID" id="9382016"/>
<feature type="transmembrane region" description="Helical" evidence="1">
    <location>
        <begin position="39"/>
        <end position="62"/>
    </location>
</feature>
<feature type="transmembrane region" description="Helical" evidence="1">
    <location>
        <begin position="12"/>
        <end position="33"/>
    </location>
</feature>
<name>A0AAN0UCX2_ACISD</name>
<organism evidence="2 3">
    <name type="scientific">Acinetobacter oleivorans (strain JCM 16667 / KCTC 23045 / DR1)</name>
    <dbReference type="NCBI Taxonomy" id="436717"/>
    <lineage>
        <taxon>Bacteria</taxon>
        <taxon>Pseudomonadati</taxon>
        <taxon>Pseudomonadota</taxon>
        <taxon>Gammaproteobacteria</taxon>
        <taxon>Moraxellales</taxon>
        <taxon>Moraxellaceae</taxon>
        <taxon>Acinetobacter</taxon>
    </lineage>
</organism>
<dbReference type="RefSeq" id="WP_013197609.1">
    <property type="nucleotide sequence ID" value="NC_014259.1"/>
</dbReference>
<keyword evidence="1" id="KW-1133">Transmembrane helix</keyword>
<keyword evidence="1" id="KW-0472">Membrane</keyword>
<gene>
    <name evidence="2" type="ordered locus">AOLE_07960</name>
</gene>
<dbReference type="EMBL" id="CP002080">
    <property type="protein sequence ID" value="ADI90483.1"/>
    <property type="molecule type" value="Genomic_DNA"/>
</dbReference>
<reference evidence="2 3" key="1">
    <citation type="journal article" date="2010" name="J. Bacteriol.">
        <title>Complete genome sequence of the diesel-degrading Acinetobacter sp. strain DR1.</title>
        <authorList>
            <person name="Jung J."/>
            <person name="Baek J.H."/>
            <person name="Park W."/>
        </authorList>
    </citation>
    <scope>NUCLEOTIDE SEQUENCE [LARGE SCALE GENOMIC DNA]</scope>
    <source>
        <strain evidence="3">JCM 16667 / KCTC 23045 / DR1</strain>
    </source>
</reference>
<evidence type="ECO:0008006" key="4">
    <source>
        <dbReference type="Google" id="ProtNLM"/>
    </source>
</evidence>
<accession>A0AAN0UCX2</accession>
<evidence type="ECO:0000313" key="2">
    <source>
        <dbReference type="EMBL" id="ADI90483.1"/>
    </source>
</evidence>
<evidence type="ECO:0000313" key="3">
    <source>
        <dbReference type="Proteomes" id="UP000000392"/>
    </source>
</evidence>